<sequence>MQLQQDEKQLSSCYLLRSAARSTPSPVSTCMEDFMAVAAQTVCPAVVQELVSRGASFMLGKRKEKASQGHYLERFRKAVKDVEFVLERTAKLPITEVSLLRNRIELKRDFIQAACLLKYKNPKKRPSCPKGLVTQTAICSVSFLIGMSKDELCLSCDEVERFEQLANWARNILRDVESGCSLRCWMSFSSPLVRHLFEWKTLISRRAQAGQERRFSMWPARLEEDRGVEAHIEYKYLDRKRPKKSFCLWFVLRLSESTDIVGIAMTCLQSLASQFKFVADTAMGELTLLADLQDVSHSHAPPWIGIQDKHYEIIEKCRPDPLCCKAKGHEPCATNHIISSELSHVFPEEVIFFNFQCYIFAPEYSLRSASDEAGKKIVMRHRRPPLNLNVCLVPHYYVHDGRQKPSYAVEIIGDNDEECIDVSIEQLAETVRSRAINCFLRQPKVTKYMIRWITKHGAACFHVEKS</sequence>
<keyword evidence="2" id="KW-1185">Reference proteome</keyword>
<dbReference type="InterPro" id="IPR013181">
    <property type="entry name" value="DUF1719"/>
</dbReference>
<name>A0ABC9FLY4_9POAL</name>
<dbReference type="EMBL" id="OZ075116">
    <property type="protein sequence ID" value="CAL5077062.1"/>
    <property type="molecule type" value="Genomic_DNA"/>
</dbReference>
<dbReference type="AlphaFoldDB" id="A0ABC9FLY4"/>
<proteinExistence type="predicted"/>
<dbReference type="Pfam" id="PF08224">
    <property type="entry name" value="DUF1719"/>
    <property type="match status" value="1"/>
</dbReference>
<dbReference type="Proteomes" id="UP001497457">
    <property type="component" value="Chromosome 6rd"/>
</dbReference>
<accession>A0ABC9FLY4</accession>
<reference evidence="1" key="1">
    <citation type="submission" date="2024-10" db="EMBL/GenBank/DDBJ databases">
        <authorList>
            <person name="Ryan C."/>
        </authorList>
    </citation>
    <scope>NUCLEOTIDE SEQUENCE [LARGE SCALE GENOMIC DNA]</scope>
</reference>
<evidence type="ECO:0000313" key="2">
    <source>
        <dbReference type="Proteomes" id="UP001497457"/>
    </source>
</evidence>
<organism evidence="1 2">
    <name type="scientific">Urochloa decumbens</name>
    <dbReference type="NCBI Taxonomy" id="240449"/>
    <lineage>
        <taxon>Eukaryota</taxon>
        <taxon>Viridiplantae</taxon>
        <taxon>Streptophyta</taxon>
        <taxon>Embryophyta</taxon>
        <taxon>Tracheophyta</taxon>
        <taxon>Spermatophyta</taxon>
        <taxon>Magnoliopsida</taxon>
        <taxon>Liliopsida</taxon>
        <taxon>Poales</taxon>
        <taxon>Poaceae</taxon>
        <taxon>PACMAD clade</taxon>
        <taxon>Panicoideae</taxon>
        <taxon>Panicodae</taxon>
        <taxon>Paniceae</taxon>
        <taxon>Melinidinae</taxon>
        <taxon>Urochloa</taxon>
    </lineage>
</organism>
<dbReference type="SMART" id="SM01157">
    <property type="entry name" value="DUF1719"/>
    <property type="match status" value="1"/>
</dbReference>
<evidence type="ECO:0000313" key="1">
    <source>
        <dbReference type="EMBL" id="CAL5077062.1"/>
    </source>
</evidence>
<protein>
    <submittedName>
        <fullName evidence="1">Uncharacterized protein</fullName>
    </submittedName>
</protein>
<gene>
    <name evidence="1" type="ORF">URODEC1_LOCUS106491</name>
</gene>
<dbReference type="PANTHER" id="PTHR33377:SF4">
    <property type="entry name" value="OS07G0285800 PROTEIN"/>
    <property type="match status" value="1"/>
</dbReference>
<dbReference type="PANTHER" id="PTHR33377">
    <property type="entry name" value="OS10G0134700 PROTEIN-RELATED"/>
    <property type="match status" value="1"/>
</dbReference>